<proteinExistence type="predicted"/>
<evidence type="ECO:0000313" key="2">
    <source>
        <dbReference type="EMBL" id="MBK1816018.1"/>
    </source>
</evidence>
<dbReference type="EMBL" id="JAENIK010000011">
    <property type="protein sequence ID" value="MBK1816018.1"/>
    <property type="molecule type" value="Genomic_DNA"/>
</dbReference>
<dbReference type="InterPro" id="IPR007712">
    <property type="entry name" value="RelE/ParE_toxin"/>
</dbReference>
<sequence length="104" mass="12279">MIGMLGFRIHPEADAEAIAAANHIKSDDSYQGELFKFALEEAIQWARDEPLIYRRFHGEARRVFLGRFRYALVFRIEGDEIQILAVMHTSRKPGYWRNRLRNQE</sequence>
<accession>A0A934R098</accession>
<reference evidence="2" key="1">
    <citation type="submission" date="2021-01" db="EMBL/GenBank/DDBJ databases">
        <title>Modified the classification status of verrucomicrobia.</title>
        <authorList>
            <person name="Feng X."/>
        </authorList>
    </citation>
    <scope>NUCLEOTIDE SEQUENCE</scope>
    <source>
        <strain evidence="2">JCM 18052</strain>
    </source>
</reference>
<dbReference type="AlphaFoldDB" id="A0A934R098"/>
<organism evidence="2 3">
    <name type="scientific">Luteolibacter yonseiensis</name>
    <dbReference type="NCBI Taxonomy" id="1144680"/>
    <lineage>
        <taxon>Bacteria</taxon>
        <taxon>Pseudomonadati</taxon>
        <taxon>Verrucomicrobiota</taxon>
        <taxon>Verrucomicrobiia</taxon>
        <taxon>Verrucomicrobiales</taxon>
        <taxon>Verrucomicrobiaceae</taxon>
        <taxon>Luteolibacter</taxon>
    </lineage>
</organism>
<keyword evidence="1" id="KW-1277">Toxin-antitoxin system</keyword>
<dbReference type="InterPro" id="IPR035093">
    <property type="entry name" value="RelE/ParE_toxin_dom_sf"/>
</dbReference>
<evidence type="ECO:0000256" key="1">
    <source>
        <dbReference type="ARBA" id="ARBA00022649"/>
    </source>
</evidence>
<dbReference type="Gene3D" id="3.30.2310.20">
    <property type="entry name" value="RelE-like"/>
    <property type="match status" value="1"/>
</dbReference>
<gene>
    <name evidence="2" type="ORF">JIN84_10370</name>
</gene>
<comment type="caution">
    <text evidence="2">The sequence shown here is derived from an EMBL/GenBank/DDBJ whole genome shotgun (WGS) entry which is preliminary data.</text>
</comment>
<name>A0A934R098_9BACT</name>
<dbReference type="Proteomes" id="UP000600139">
    <property type="component" value="Unassembled WGS sequence"/>
</dbReference>
<protein>
    <submittedName>
        <fullName evidence="2">Type II toxin-antitoxin system RelE/ParE family toxin</fullName>
    </submittedName>
</protein>
<evidence type="ECO:0000313" key="3">
    <source>
        <dbReference type="Proteomes" id="UP000600139"/>
    </source>
</evidence>
<dbReference type="Pfam" id="PF05016">
    <property type="entry name" value="ParE_toxin"/>
    <property type="match status" value="1"/>
</dbReference>
<keyword evidence="3" id="KW-1185">Reference proteome</keyword>